<comment type="catalytic activity">
    <reaction evidence="1">
        <text>ATP + protein L-histidine = ADP + protein N-phospho-L-histidine.</text>
        <dbReference type="EC" id="2.7.13.3"/>
    </reaction>
</comment>
<keyword evidence="7 12" id="KW-0812">Transmembrane</keyword>
<proteinExistence type="predicted"/>
<dbReference type="RefSeq" id="WP_353899326.1">
    <property type="nucleotide sequence ID" value="NZ_CP158970.1"/>
</dbReference>
<evidence type="ECO:0000256" key="4">
    <source>
        <dbReference type="ARBA" id="ARBA00012438"/>
    </source>
</evidence>
<evidence type="ECO:0000256" key="8">
    <source>
        <dbReference type="ARBA" id="ARBA00022777"/>
    </source>
</evidence>
<evidence type="ECO:0000256" key="10">
    <source>
        <dbReference type="ARBA" id="ARBA00023012"/>
    </source>
</evidence>
<dbReference type="SUPFAM" id="SSF47384">
    <property type="entry name" value="Homodimeric domain of signal transducing histidine kinase"/>
    <property type="match status" value="1"/>
</dbReference>
<evidence type="ECO:0000256" key="12">
    <source>
        <dbReference type="SAM" id="Phobius"/>
    </source>
</evidence>
<dbReference type="EMBL" id="JBHSQQ010000034">
    <property type="protein sequence ID" value="MFC5941572.1"/>
    <property type="molecule type" value="Genomic_DNA"/>
</dbReference>
<evidence type="ECO:0000256" key="11">
    <source>
        <dbReference type="ARBA" id="ARBA00023136"/>
    </source>
</evidence>
<dbReference type="SMART" id="SM00388">
    <property type="entry name" value="HisKA"/>
    <property type="match status" value="1"/>
</dbReference>
<dbReference type="Gene3D" id="6.10.340.10">
    <property type="match status" value="1"/>
</dbReference>
<evidence type="ECO:0000313" key="15">
    <source>
        <dbReference type="EMBL" id="MFC5941572.1"/>
    </source>
</evidence>
<dbReference type="CDD" id="cd00082">
    <property type="entry name" value="HisKA"/>
    <property type="match status" value="1"/>
</dbReference>
<evidence type="ECO:0000256" key="9">
    <source>
        <dbReference type="ARBA" id="ARBA00022989"/>
    </source>
</evidence>
<keyword evidence="6" id="KW-0808">Transferase</keyword>
<evidence type="ECO:0000256" key="5">
    <source>
        <dbReference type="ARBA" id="ARBA00022553"/>
    </source>
</evidence>
<dbReference type="InterPro" id="IPR003660">
    <property type="entry name" value="HAMP_dom"/>
</dbReference>
<dbReference type="Gene3D" id="1.10.287.130">
    <property type="match status" value="1"/>
</dbReference>
<dbReference type="InterPro" id="IPR050428">
    <property type="entry name" value="TCS_sensor_his_kinase"/>
</dbReference>
<comment type="caution">
    <text evidence="15">The sequence shown here is derived from an EMBL/GenBank/DDBJ whole genome shotgun (WGS) entry which is preliminary data.</text>
</comment>
<feature type="domain" description="HAMP" evidence="14">
    <location>
        <begin position="94"/>
        <end position="147"/>
    </location>
</feature>
<keyword evidence="5" id="KW-0597">Phosphoprotein</keyword>
<feature type="transmembrane region" description="Helical" evidence="12">
    <location>
        <begin position="70"/>
        <end position="93"/>
    </location>
</feature>
<organism evidence="15 16">
    <name type="scientific">Micromonospora harpali</name>
    <dbReference type="NCBI Taxonomy" id="1490225"/>
    <lineage>
        <taxon>Bacteria</taxon>
        <taxon>Bacillati</taxon>
        <taxon>Actinomycetota</taxon>
        <taxon>Actinomycetes</taxon>
        <taxon>Micromonosporales</taxon>
        <taxon>Micromonosporaceae</taxon>
        <taxon>Micromonospora</taxon>
    </lineage>
</organism>
<dbReference type="PROSITE" id="PS50109">
    <property type="entry name" value="HIS_KIN"/>
    <property type="match status" value="1"/>
</dbReference>
<evidence type="ECO:0000256" key="3">
    <source>
        <dbReference type="ARBA" id="ARBA00004236"/>
    </source>
</evidence>
<evidence type="ECO:0000313" key="16">
    <source>
        <dbReference type="Proteomes" id="UP001596207"/>
    </source>
</evidence>
<dbReference type="PROSITE" id="PS50885">
    <property type="entry name" value="HAMP"/>
    <property type="match status" value="1"/>
</dbReference>
<evidence type="ECO:0000259" key="14">
    <source>
        <dbReference type="PROSITE" id="PS50885"/>
    </source>
</evidence>
<dbReference type="Pfam" id="PF00512">
    <property type="entry name" value="HisKA"/>
    <property type="match status" value="1"/>
</dbReference>
<dbReference type="SUPFAM" id="SSF55874">
    <property type="entry name" value="ATPase domain of HSP90 chaperone/DNA topoisomerase II/histidine kinase"/>
    <property type="match status" value="1"/>
</dbReference>
<feature type="domain" description="Histidine kinase" evidence="13">
    <location>
        <begin position="155"/>
        <end position="366"/>
    </location>
</feature>
<dbReference type="Pfam" id="PF00672">
    <property type="entry name" value="HAMP"/>
    <property type="match status" value="1"/>
</dbReference>
<gene>
    <name evidence="15" type="ORF">ACFPZ4_08795</name>
</gene>
<keyword evidence="9 12" id="KW-1133">Transmembrane helix</keyword>
<dbReference type="PANTHER" id="PTHR45436:SF15">
    <property type="entry name" value="SENSOR HISTIDINE KINASE CUSS"/>
    <property type="match status" value="1"/>
</dbReference>
<dbReference type="SUPFAM" id="SSF158472">
    <property type="entry name" value="HAMP domain-like"/>
    <property type="match status" value="1"/>
</dbReference>
<dbReference type="InterPro" id="IPR003594">
    <property type="entry name" value="HATPase_dom"/>
</dbReference>
<feature type="transmembrane region" description="Helical" evidence="12">
    <location>
        <begin position="5"/>
        <end position="28"/>
    </location>
</feature>
<dbReference type="PANTHER" id="PTHR45436">
    <property type="entry name" value="SENSOR HISTIDINE KINASE YKOH"/>
    <property type="match status" value="1"/>
</dbReference>
<dbReference type="InterPro" id="IPR036097">
    <property type="entry name" value="HisK_dim/P_sf"/>
</dbReference>
<dbReference type="InterPro" id="IPR005467">
    <property type="entry name" value="His_kinase_dom"/>
</dbReference>
<dbReference type="GO" id="GO:0016301">
    <property type="term" value="F:kinase activity"/>
    <property type="evidence" value="ECO:0007669"/>
    <property type="project" value="UniProtKB-KW"/>
</dbReference>
<dbReference type="InterPro" id="IPR003661">
    <property type="entry name" value="HisK_dim/P_dom"/>
</dbReference>
<accession>A0ABW1HJD0</accession>
<dbReference type="CDD" id="cd06225">
    <property type="entry name" value="HAMP"/>
    <property type="match status" value="1"/>
</dbReference>
<protein>
    <recommendedName>
        <fullName evidence="4">histidine kinase</fullName>
        <ecNumber evidence="4">2.7.13.3</ecNumber>
    </recommendedName>
</protein>
<keyword evidence="16" id="KW-1185">Reference proteome</keyword>
<name>A0ABW1HJD0_9ACTN</name>
<evidence type="ECO:0000256" key="1">
    <source>
        <dbReference type="ARBA" id="ARBA00000085"/>
    </source>
</evidence>
<dbReference type="SMART" id="SM00304">
    <property type="entry name" value="HAMP"/>
    <property type="match status" value="1"/>
</dbReference>
<dbReference type="Gene3D" id="3.30.565.10">
    <property type="entry name" value="Histidine kinase-like ATPase, C-terminal domain"/>
    <property type="match status" value="1"/>
</dbReference>
<dbReference type="Proteomes" id="UP001596207">
    <property type="component" value="Unassembled WGS sequence"/>
</dbReference>
<evidence type="ECO:0000259" key="13">
    <source>
        <dbReference type="PROSITE" id="PS50109"/>
    </source>
</evidence>
<evidence type="ECO:0000256" key="2">
    <source>
        <dbReference type="ARBA" id="ARBA00004141"/>
    </source>
</evidence>
<sequence>MKGHLVLMCGGIFLLSAVVLLTINYILFRAALPAVASGRIDTAGPTPTSMVRPLNAETAAEYRVDVLDTLLVQSGVTLAITLLLALLVGWIVASRMLRPVRVMAEAARQFSAENLDQRIRMRGHRDELTDLADTFDEMLDRLSDSFDSQRRFVANASHELRTPLAAQRTLVEVALARRSTDPDVRGLCSRLLAMNVRIESLIEGLLVLARSDRGLDHRTPVRLDEVAAGVIAAHRARASQHGLSIHADLTPQVVNGDRVLLERLVINLVDNAIKYNHPGGQVWVRVGAPGPVLRVDNTGPVVPVDQAGALFEPFRQLRRGRDSADHGVGLGLSIVASIARAHRGSVRAQPRPTGGLVVLFDVPGSAPTQPRAGRYVGASIASDRAYSGRAARR</sequence>
<dbReference type="InterPro" id="IPR036890">
    <property type="entry name" value="HATPase_C_sf"/>
</dbReference>
<comment type="subcellular location">
    <subcellularLocation>
        <location evidence="3">Cell membrane</location>
    </subcellularLocation>
    <subcellularLocation>
        <location evidence="2">Membrane</location>
        <topology evidence="2">Multi-pass membrane protein</topology>
    </subcellularLocation>
</comment>
<dbReference type="EC" id="2.7.13.3" evidence="4"/>
<dbReference type="SMART" id="SM00387">
    <property type="entry name" value="HATPase_c"/>
    <property type="match status" value="1"/>
</dbReference>
<keyword evidence="11 12" id="KW-0472">Membrane</keyword>
<reference evidence="16" key="1">
    <citation type="journal article" date="2019" name="Int. J. Syst. Evol. Microbiol.">
        <title>The Global Catalogue of Microorganisms (GCM) 10K type strain sequencing project: providing services to taxonomists for standard genome sequencing and annotation.</title>
        <authorList>
            <consortium name="The Broad Institute Genomics Platform"/>
            <consortium name="The Broad Institute Genome Sequencing Center for Infectious Disease"/>
            <person name="Wu L."/>
            <person name="Ma J."/>
        </authorList>
    </citation>
    <scope>NUCLEOTIDE SEQUENCE [LARGE SCALE GENOMIC DNA]</scope>
    <source>
        <strain evidence="16">CGMCC 4.7173</strain>
    </source>
</reference>
<evidence type="ECO:0000256" key="7">
    <source>
        <dbReference type="ARBA" id="ARBA00022692"/>
    </source>
</evidence>
<dbReference type="Pfam" id="PF02518">
    <property type="entry name" value="HATPase_c"/>
    <property type="match status" value="1"/>
</dbReference>
<evidence type="ECO:0000256" key="6">
    <source>
        <dbReference type="ARBA" id="ARBA00022679"/>
    </source>
</evidence>
<keyword evidence="8 15" id="KW-0418">Kinase</keyword>
<keyword evidence="10" id="KW-0902">Two-component regulatory system</keyword>